<feature type="domain" description="4Fe-4S ferredoxin-type" evidence="4">
    <location>
        <begin position="181"/>
        <end position="210"/>
    </location>
</feature>
<dbReference type="Gene3D" id="3.30.70.20">
    <property type="match status" value="1"/>
</dbReference>
<dbReference type="RefSeq" id="WP_148568369.1">
    <property type="nucleotide sequence ID" value="NZ_RXYA01000017.1"/>
</dbReference>
<dbReference type="AlphaFoldDB" id="A0A923HVZ7"/>
<evidence type="ECO:0000259" key="4">
    <source>
        <dbReference type="PROSITE" id="PS51379"/>
    </source>
</evidence>
<sequence>MIFCFSGTGNSMHVANKIAERTGERLVDISESIIEKNETYEIEKNEKMGFVFPVYWYCMPKIVEKFIVQLKLSGYRKQYVYAITTYGIAAGNVMDRLIQTLRNKQVQLNGIFGVQMIDNYVVGYNIINVEKQSTILKKAEVEIDKIMLMIECREDIEYIKKGRIRFVTPITGYGYRKANHIKKFFVTQKCNGCKQCENSCPCNTIHMMDGKPMWLGECTFCLKCINGCKQSAIQYGKFTEKRDRYQYK</sequence>
<dbReference type="Gene3D" id="3.40.50.360">
    <property type="match status" value="1"/>
</dbReference>
<gene>
    <name evidence="5" type="ORF">GH810_14590</name>
</gene>
<dbReference type="InterPro" id="IPR029039">
    <property type="entry name" value="Flavoprotein-like_sf"/>
</dbReference>
<dbReference type="InterPro" id="IPR017896">
    <property type="entry name" value="4Fe4S_Fe-S-bd"/>
</dbReference>
<reference evidence="5" key="2">
    <citation type="submission" date="2020-10" db="EMBL/GenBank/DDBJ databases">
        <title>Comparative genomics of the Acetobacterium genus.</title>
        <authorList>
            <person name="Marshall C."/>
            <person name="May H."/>
            <person name="Norman S."/>
        </authorList>
    </citation>
    <scope>NUCLEOTIDE SEQUENCE</scope>
    <source>
        <strain evidence="5">DER-2019</strain>
    </source>
</reference>
<dbReference type="GO" id="GO:0046872">
    <property type="term" value="F:metal ion binding"/>
    <property type="evidence" value="ECO:0007669"/>
    <property type="project" value="UniProtKB-KW"/>
</dbReference>
<dbReference type="EMBL" id="WJBD01000020">
    <property type="protein sequence ID" value="MBC3889538.1"/>
    <property type="molecule type" value="Genomic_DNA"/>
</dbReference>
<accession>A0A923HVZ7</accession>
<evidence type="ECO:0000256" key="1">
    <source>
        <dbReference type="ARBA" id="ARBA00022723"/>
    </source>
</evidence>
<name>A0A923HVZ7_9FIRM</name>
<dbReference type="Proteomes" id="UP000616595">
    <property type="component" value="Unassembled WGS sequence"/>
</dbReference>
<proteinExistence type="predicted"/>
<dbReference type="PROSITE" id="PS51379">
    <property type="entry name" value="4FE4S_FER_2"/>
    <property type="match status" value="1"/>
</dbReference>
<evidence type="ECO:0000313" key="6">
    <source>
        <dbReference type="Proteomes" id="UP000616595"/>
    </source>
</evidence>
<keyword evidence="3" id="KW-0411">Iron-sulfur</keyword>
<evidence type="ECO:0000313" key="5">
    <source>
        <dbReference type="EMBL" id="MBC3889538.1"/>
    </source>
</evidence>
<dbReference type="InterPro" id="IPR017900">
    <property type="entry name" value="4Fe4S_Fe_S_CS"/>
</dbReference>
<keyword evidence="6" id="KW-1185">Reference proteome</keyword>
<dbReference type="SUPFAM" id="SSF54862">
    <property type="entry name" value="4Fe-4S ferredoxins"/>
    <property type="match status" value="1"/>
</dbReference>
<dbReference type="OrthoDB" id="9813995at2"/>
<comment type="caution">
    <text evidence="5">The sequence shown here is derived from an EMBL/GenBank/DDBJ whole genome shotgun (WGS) entry which is preliminary data.</text>
</comment>
<evidence type="ECO:0000256" key="3">
    <source>
        <dbReference type="ARBA" id="ARBA00023014"/>
    </source>
</evidence>
<dbReference type="SUPFAM" id="SSF52218">
    <property type="entry name" value="Flavoproteins"/>
    <property type="match status" value="1"/>
</dbReference>
<dbReference type="GO" id="GO:0051536">
    <property type="term" value="F:iron-sulfur cluster binding"/>
    <property type="evidence" value="ECO:0007669"/>
    <property type="project" value="UniProtKB-KW"/>
</dbReference>
<keyword evidence="1" id="KW-0479">Metal-binding</keyword>
<evidence type="ECO:0000256" key="2">
    <source>
        <dbReference type="ARBA" id="ARBA00023004"/>
    </source>
</evidence>
<protein>
    <submittedName>
        <fullName evidence="5">4Fe-4S ferredoxin</fullName>
    </submittedName>
</protein>
<dbReference type="InterPro" id="IPR047964">
    <property type="entry name" value="EFR1-like"/>
</dbReference>
<dbReference type="NCBIfam" id="NF038196">
    <property type="entry name" value="ferrodoxin_EFR1"/>
    <property type="match status" value="1"/>
</dbReference>
<dbReference type="PROSITE" id="PS00198">
    <property type="entry name" value="4FE4S_FER_1"/>
    <property type="match status" value="1"/>
</dbReference>
<organism evidence="5 6">
    <name type="scientific">Acetobacterium paludosum</name>
    <dbReference type="NCBI Taxonomy" id="52693"/>
    <lineage>
        <taxon>Bacteria</taxon>
        <taxon>Bacillati</taxon>
        <taxon>Bacillota</taxon>
        <taxon>Clostridia</taxon>
        <taxon>Eubacteriales</taxon>
        <taxon>Eubacteriaceae</taxon>
        <taxon>Acetobacterium</taxon>
    </lineage>
</organism>
<keyword evidence="2" id="KW-0408">Iron</keyword>
<reference evidence="5" key="1">
    <citation type="submission" date="2019-10" db="EMBL/GenBank/DDBJ databases">
        <authorList>
            <person name="Ross D.E."/>
            <person name="Gulliver D."/>
        </authorList>
    </citation>
    <scope>NUCLEOTIDE SEQUENCE</scope>
    <source>
        <strain evidence="5">DER-2019</strain>
    </source>
</reference>